<keyword evidence="7" id="KW-1185">Reference proteome</keyword>
<dbReference type="EMBL" id="ML978536">
    <property type="protein sequence ID" value="KAF2022565.1"/>
    <property type="molecule type" value="Genomic_DNA"/>
</dbReference>
<keyword evidence="3" id="KW-0653">Protein transport</keyword>
<dbReference type="Proteomes" id="UP000799777">
    <property type="component" value="Unassembled WGS sequence"/>
</dbReference>
<dbReference type="Gene3D" id="3.40.50.1820">
    <property type="entry name" value="alpha/beta hydrolase"/>
    <property type="match status" value="1"/>
</dbReference>
<dbReference type="InterPro" id="IPR012908">
    <property type="entry name" value="PGAP1-ab_dom-like"/>
</dbReference>
<proteinExistence type="inferred from homology"/>
<evidence type="ECO:0000313" key="6">
    <source>
        <dbReference type="EMBL" id="KAF2022565.1"/>
    </source>
</evidence>
<dbReference type="GO" id="GO:0016788">
    <property type="term" value="F:hydrolase activity, acting on ester bonds"/>
    <property type="evidence" value="ECO:0007669"/>
    <property type="project" value="InterPro"/>
</dbReference>
<keyword evidence="3" id="KW-0472">Membrane</keyword>
<feature type="non-terminal residue" evidence="6">
    <location>
        <position position="553"/>
    </location>
</feature>
<feature type="domain" description="GPI inositol-deacylase PGAP1-like alpha/beta" evidence="5">
    <location>
        <begin position="1"/>
        <end position="130"/>
    </location>
</feature>
<feature type="non-terminal residue" evidence="6">
    <location>
        <position position="1"/>
    </location>
</feature>
<dbReference type="Gene3D" id="3.40.50.300">
    <property type="entry name" value="P-loop containing nucleotide triphosphate hydrolases"/>
    <property type="match status" value="1"/>
</dbReference>
<dbReference type="GO" id="GO:0043531">
    <property type="term" value="F:ADP binding"/>
    <property type="evidence" value="ECO:0007669"/>
    <property type="project" value="InterPro"/>
</dbReference>
<dbReference type="InterPro" id="IPR027417">
    <property type="entry name" value="P-loop_NTPase"/>
</dbReference>
<feature type="domain" description="NB-ARC" evidence="4">
    <location>
        <begin position="289"/>
        <end position="446"/>
    </location>
</feature>
<gene>
    <name evidence="6" type="ORF">EK21DRAFT_50128</name>
</gene>
<keyword evidence="3" id="KW-0256">Endoplasmic reticulum</keyword>
<dbReference type="InterPro" id="IPR002182">
    <property type="entry name" value="NB-ARC"/>
</dbReference>
<comment type="function">
    <text evidence="1 3">Involved in inositol deacylation of GPI-anchored proteins which plays important roles in the quality control and ER-associated degradation of GPI-anchored proteins.</text>
</comment>
<dbReference type="InterPro" id="IPR052374">
    <property type="entry name" value="SERAC1"/>
</dbReference>
<evidence type="ECO:0000259" key="5">
    <source>
        <dbReference type="Pfam" id="PF07819"/>
    </source>
</evidence>
<evidence type="ECO:0000256" key="2">
    <source>
        <dbReference type="ARBA" id="ARBA00015856"/>
    </source>
</evidence>
<dbReference type="InterPro" id="IPR029058">
    <property type="entry name" value="AB_hydrolase_fold"/>
</dbReference>
<comment type="caution">
    <text evidence="6">The sequence shown here is derived from an EMBL/GenBank/DDBJ whole genome shotgun (WGS) entry which is preliminary data.</text>
</comment>
<dbReference type="GO" id="GO:0005789">
    <property type="term" value="C:endoplasmic reticulum membrane"/>
    <property type="evidence" value="ECO:0007669"/>
    <property type="project" value="UniProtKB-SubCell"/>
</dbReference>
<dbReference type="PANTHER" id="PTHR48182">
    <property type="entry name" value="PROTEIN SERAC1"/>
    <property type="match status" value="1"/>
</dbReference>
<comment type="similarity">
    <text evidence="3">Belongs to the GPI inositol-deacylase family.</text>
</comment>
<comment type="subcellular location">
    <subcellularLocation>
        <location evidence="3">Endoplasmic reticulum membrane</location>
    </subcellularLocation>
</comment>
<evidence type="ECO:0000313" key="7">
    <source>
        <dbReference type="Proteomes" id="UP000799777"/>
    </source>
</evidence>
<evidence type="ECO:0000256" key="3">
    <source>
        <dbReference type="RuleBase" id="RU365011"/>
    </source>
</evidence>
<name>A0A9P4GVZ9_9PLEO</name>
<dbReference type="GO" id="GO:0015031">
    <property type="term" value="P:protein transport"/>
    <property type="evidence" value="ECO:0007669"/>
    <property type="project" value="UniProtKB-KW"/>
</dbReference>
<dbReference type="SUPFAM" id="SSF52540">
    <property type="entry name" value="P-loop containing nucleoside triphosphate hydrolases"/>
    <property type="match status" value="1"/>
</dbReference>
<reference evidence="6" key="1">
    <citation type="journal article" date="2020" name="Stud. Mycol.">
        <title>101 Dothideomycetes genomes: a test case for predicting lifestyles and emergence of pathogens.</title>
        <authorList>
            <person name="Haridas S."/>
            <person name="Albert R."/>
            <person name="Binder M."/>
            <person name="Bloem J."/>
            <person name="Labutti K."/>
            <person name="Salamov A."/>
            <person name="Andreopoulos B."/>
            <person name="Baker S."/>
            <person name="Barry K."/>
            <person name="Bills G."/>
            <person name="Bluhm B."/>
            <person name="Cannon C."/>
            <person name="Castanera R."/>
            <person name="Culley D."/>
            <person name="Daum C."/>
            <person name="Ezra D."/>
            <person name="Gonzalez J."/>
            <person name="Henrissat B."/>
            <person name="Kuo A."/>
            <person name="Liang C."/>
            <person name="Lipzen A."/>
            <person name="Lutzoni F."/>
            <person name="Magnuson J."/>
            <person name="Mondo S."/>
            <person name="Nolan M."/>
            <person name="Ohm R."/>
            <person name="Pangilinan J."/>
            <person name="Park H.-J."/>
            <person name="Ramirez L."/>
            <person name="Alfaro M."/>
            <person name="Sun H."/>
            <person name="Tritt A."/>
            <person name="Yoshinaga Y."/>
            <person name="Zwiers L.-H."/>
            <person name="Turgeon B."/>
            <person name="Goodwin S."/>
            <person name="Spatafora J."/>
            <person name="Crous P."/>
            <person name="Grigoriev I."/>
        </authorList>
    </citation>
    <scope>NUCLEOTIDE SEQUENCE</scope>
    <source>
        <strain evidence="6">CBS 110217</strain>
    </source>
</reference>
<dbReference type="Pfam" id="PF07819">
    <property type="entry name" value="PGAP1"/>
    <property type="match status" value="1"/>
</dbReference>
<dbReference type="AlphaFoldDB" id="A0A9P4GVZ9"/>
<evidence type="ECO:0000259" key="4">
    <source>
        <dbReference type="Pfam" id="PF00931"/>
    </source>
</evidence>
<dbReference type="Pfam" id="PF00931">
    <property type="entry name" value="NB-ARC"/>
    <property type="match status" value="1"/>
</dbReference>
<organism evidence="6 7">
    <name type="scientific">Setomelanomma holmii</name>
    <dbReference type="NCBI Taxonomy" id="210430"/>
    <lineage>
        <taxon>Eukaryota</taxon>
        <taxon>Fungi</taxon>
        <taxon>Dikarya</taxon>
        <taxon>Ascomycota</taxon>
        <taxon>Pezizomycotina</taxon>
        <taxon>Dothideomycetes</taxon>
        <taxon>Pleosporomycetidae</taxon>
        <taxon>Pleosporales</taxon>
        <taxon>Pleosporineae</taxon>
        <taxon>Phaeosphaeriaceae</taxon>
        <taxon>Setomelanomma</taxon>
    </lineage>
</organism>
<evidence type="ECO:0000256" key="1">
    <source>
        <dbReference type="ARBA" id="ARBA00003496"/>
    </source>
</evidence>
<keyword evidence="3" id="KW-0378">Hydrolase</keyword>
<keyword evidence="3" id="KW-0813">Transport</keyword>
<sequence length="553" mass="63246">VIFVHGLGSNPDTTWGSRDNNWVNDFLPQDIPAAFQKEIRVFFYNYDSYWKRDALQTRLWRLGMSLLDGMCSQIRSTEEEQTRSLIFVGHSYGGLVIKRAIILANHDPAFTHVAEHTRGVVFLGTPHRGSSFSWWGSLAARALGPLGSNPSLLQEVEYDALPLLELQDEFERVRSDEFQVVNFFEQRKTRLVKVWLFQWEEFCVREQSATYSRVENIGLSVDHYGLNKFQSKDDNYHSILRKILSLIEPIVAQKQRRLYSVPINTVDTYTERPELSAAVAKGLRKRHEKASVPYALAIHGLGGTGKTQLAMKYVEDHKNEYSPILWIDAKDKDSVLSSYERCARELQLEIDDRQPPNTSLVNSPTVQAVLRWLEDRKRIDDAWLVFVDNADDLTWGIKEVLPKGDRGSIIITSQDNKARRLVDGGCEAVCVDAMEPLEAQRLLLQKIKLDEASVSDHVKHNCDRVAEQLGHLALALDLAGAYILEDDTGPTRALPRYLQRLAHHKESVLRNEDSRFAWHTVSTVYFYEGRSKEAEELVKQMLETSLRVLGKEH</sequence>
<dbReference type="PANTHER" id="PTHR48182:SF3">
    <property type="entry name" value="DUF676 DOMAIN-CONTAINING PROTEIN"/>
    <property type="match status" value="1"/>
</dbReference>
<dbReference type="SUPFAM" id="SSF53474">
    <property type="entry name" value="alpha/beta-Hydrolases"/>
    <property type="match status" value="1"/>
</dbReference>
<dbReference type="EC" id="3.1.-.-" evidence="3"/>
<dbReference type="OrthoDB" id="5086500at2759"/>
<protein>
    <recommendedName>
        <fullName evidence="2 3">GPI inositol-deacylase</fullName>
        <ecNumber evidence="3">3.1.-.-</ecNumber>
    </recommendedName>
</protein>
<accession>A0A9P4GVZ9</accession>